<dbReference type="Pfam" id="PF19054">
    <property type="entry name" value="DUF5753"/>
    <property type="match status" value="1"/>
</dbReference>
<accession>A0ABV2UYB2</accession>
<dbReference type="CDD" id="cd00093">
    <property type="entry name" value="HTH_XRE"/>
    <property type="match status" value="1"/>
</dbReference>
<dbReference type="RefSeq" id="WP_355397413.1">
    <property type="nucleotide sequence ID" value="NZ_JBEGHN010000002.1"/>
</dbReference>
<dbReference type="InterPro" id="IPR010982">
    <property type="entry name" value="Lambda_DNA-bd_dom_sf"/>
</dbReference>
<gene>
    <name evidence="2" type="ORF">ABZZ21_16190</name>
</gene>
<keyword evidence="3" id="KW-1185">Reference proteome</keyword>
<proteinExistence type="predicted"/>
<protein>
    <submittedName>
        <fullName evidence="2">Helix-turn-helix transcriptional regulator</fullName>
    </submittedName>
</protein>
<dbReference type="Proteomes" id="UP001550210">
    <property type="component" value="Unassembled WGS sequence"/>
</dbReference>
<dbReference type="InterPro" id="IPR001387">
    <property type="entry name" value="Cro/C1-type_HTH"/>
</dbReference>
<comment type="caution">
    <text evidence="2">The sequence shown here is derived from an EMBL/GenBank/DDBJ whole genome shotgun (WGS) entry which is preliminary data.</text>
</comment>
<dbReference type="InterPro" id="IPR043917">
    <property type="entry name" value="DUF5753"/>
</dbReference>
<dbReference type="SMART" id="SM00530">
    <property type="entry name" value="HTH_XRE"/>
    <property type="match status" value="1"/>
</dbReference>
<dbReference type="SUPFAM" id="SSF47413">
    <property type="entry name" value="lambda repressor-like DNA-binding domains"/>
    <property type="match status" value="1"/>
</dbReference>
<evidence type="ECO:0000313" key="2">
    <source>
        <dbReference type="EMBL" id="MET9846070.1"/>
    </source>
</evidence>
<organism evidence="2 3">
    <name type="scientific">Streptomyces ossamyceticus</name>
    <dbReference type="NCBI Taxonomy" id="249581"/>
    <lineage>
        <taxon>Bacteria</taxon>
        <taxon>Bacillati</taxon>
        <taxon>Actinomycetota</taxon>
        <taxon>Actinomycetes</taxon>
        <taxon>Kitasatosporales</taxon>
        <taxon>Streptomycetaceae</taxon>
        <taxon>Streptomyces</taxon>
    </lineage>
</organism>
<sequence>MGLRTTITERQRRLGYELKQLRENAGLSASEAADRLGMGRAQLSQIENGKTTILTERLRQLCRLCGCKDKTYIDALIAMSETTGKGWWTAYKKPMEQGPLNMAELEAGSTALRMHQSLLIPGLFQTADYARALFRSPELGFENIEDTLRFRMERQHVLTRDNPPTVHAVIHESALRMRFGGTQVLRGQLLHLVEIARLPNVTIQVYPFTSQAHAALTGNFVHAIPSVPALGTVVLEHPTGFQYLRDPDSLAQYEVLFDGLTKYALAPVDVSLAPEAHSVKDSLALIQHVLYTL</sequence>
<reference evidence="2 3" key="1">
    <citation type="submission" date="2024-06" db="EMBL/GenBank/DDBJ databases">
        <title>The Natural Products Discovery Center: Release of the First 8490 Sequenced Strains for Exploring Actinobacteria Biosynthetic Diversity.</title>
        <authorList>
            <person name="Kalkreuter E."/>
            <person name="Kautsar S.A."/>
            <person name="Yang D."/>
            <person name="Bader C.D."/>
            <person name="Teijaro C.N."/>
            <person name="Fluegel L."/>
            <person name="Davis C.M."/>
            <person name="Simpson J.R."/>
            <person name="Lauterbach L."/>
            <person name="Steele A.D."/>
            <person name="Gui C."/>
            <person name="Meng S."/>
            <person name="Li G."/>
            <person name="Viehrig K."/>
            <person name="Ye F."/>
            <person name="Su P."/>
            <person name="Kiefer A.F."/>
            <person name="Nichols A."/>
            <person name="Cepeda A.J."/>
            <person name="Yan W."/>
            <person name="Fan B."/>
            <person name="Jiang Y."/>
            <person name="Adhikari A."/>
            <person name="Zheng C.-J."/>
            <person name="Schuster L."/>
            <person name="Cowan T.M."/>
            <person name="Smanski M.J."/>
            <person name="Chevrette M.G."/>
            <person name="De Carvalho L.P.S."/>
            <person name="Shen B."/>
        </authorList>
    </citation>
    <scope>NUCLEOTIDE SEQUENCE [LARGE SCALE GENOMIC DNA]</scope>
    <source>
        <strain evidence="2 3">NPDC006434</strain>
    </source>
</reference>
<evidence type="ECO:0000313" key="3">
    <source>
        <dbReference type="Proteomes" id="UP001550210"/>
    </source>
</evidence>
<dbReference type="Pfam" id="PF13560">
    <property type="entry name" value="HTH_31"/>
    <property type="match status" value="1"/>
</dbReference>
<name>A0ABV2UYB2_9ACTN</name>
<feature type="domain" description="HTH cro/C1-type" evidence="1">
    <location>
        <begin position="18"/>
        <end position="73"/>
    </location>
</feature>
<evidence type="ECO:0000259" key="1">
    <source>
        <dbReference type="PROSITE" id="PS50943"/>
    </source>
</evidence>
<dbReference type="PROSITE" id="PS50943">
    <property type="entry name" value="HTH_CROC1"/>
    <property type="match status" value="1"/>
</dbReference>
<dbReference type="EMBL" id="JBEXPZ010000019">
    <property type="protein sequence ID" value="MET9846070.1"/>
    <property type="molecule type" value="Genomic_DNA"/>
</dbReference>
<dbReference type="Gene3D" id="1.10.260.40">
    <property type="entry name" value="lambda repressor-like DNA-binding domains"/>
    <property type="match status" value="1"/>
</dbReference>